<evidence type="ECO:0000256" key="3">
    <source>
        <dbReference type="ARBA" id="ARBA00022822"/>
    </source>
</evidence>
<keyword evidence="4 5" id="KW-0057">Aromatic amino acid biosynthesis</keyword>
<dbReference type="AlphaFoldDB" id="A0A3R8PHB5"/>
<dbReference type="Gene3D" id="3.40.1030.10">
    <property type="entry name" value="Nucleoside phosphorylase/phosphoribosyltransferase catalytic domain"/>
    <property type="match status" value="1"/>
</dbReference>
<keyword evidence="3 5" id="KW-0822">Tryptophan biosynthesis</keyword>
<feature type="binding site" evidence="5">
    <location>
        <position position="128"/>
    </location>
    <ligand>
        <name>5-phospho-alpha-D-ribose 1-diphosphate</name>
        <dbReference type="ChEBI" id="CHEBI:58017"/>
    </ligand>
</feature>
<feature type="binding site" evidence="5">
    <location>
        <begin position="156"/>
        <end position="164"/>
    </location>
    <ligand>
        <name>5-phospho-alpha-D-ribose 1-diphosphate</name>
        <dbReference type="ChEBI" id="CHEBI:58017"/>
    </ligand>
</feature>
<keyword evidence="2 5" id="KW-0808">Transferase</keyword>
<dbReference type="RefSeq" id="WP_010265603.1">
    <property type="nucleotide sequence ID" value="NZ_CP066067.1"/>
</dbReference>
<dbReference type="SUPFAM" id="SSF52418">
    <property type="entry name" value="Nucleoside phosphorylase/phosphoribosyltransferase catalytic domain"/>
    <property type="match status" value="1"/>
</dbReference>
<reference evidence="9 10" key="1">
    <citation type="submission" date="2018-01" db="EMBL/GenBank/DDBJ databases">
        <title>Twenty Corynebacterium bovis Genomes.</title>
        <authorList>
            <person name="Gulvik C.A."/>
        </authorList>
    </citation>
    <scope>NUCLEOTIDE SEQUENCE [LARGE SCALE GENOMIC DNA]</scope>
    <source>
        <strain evidence="9 10">16-2004</strain>
    </source>
</reference>
<feature type="binding site" evidence="5">
    <location>
        <position position="273"/>
    </location>
    <ligand>
        <name>Mg(2+)</name>
        <dbReference type="ChEBI" id="CHEBI:18420"/>
        <label>1</label>
    </ligand>
</feature>
<feature type="binding site" evidence="5">
    <location>
        <position position="214"/>
    </location>
    <ligand>
        <name>anthranilate</name>
        <dbReference type="ChEBI" id="CHEBI:16567"/>
        <label>2</label>
    </ligand>
</feature>
<dbReference type="SUPFAM" id="SSF47648">
    <property type="entry name" value="Nucleoside phosphorylase/phosphoribosyltransferase N-terminal domain"/>
    <property type="match status" value="1"/>
</dbReference>
<feature type="binding site" evidence="5">
    <location>
        <begin position="138"/>
        <end position="141"/>
    </location>
    <ligand>
        <name>5-phospho-alpha-D-ribose 1-diphosphate</name>
        <dbReference type="ChEBI" id="CHEBI:58017"/>
    </ligand>
</feature>
<gene>
    <name evidence="5 9" type="primary">trpD</name>
    <name evidence="9" type="ORF">CXF42_04165</name>
</gene>
<accession>A0A3R8PHB5</accession>
<dbReference type="PANTHER" id="PTHR43285">
    <property type="entry name" value="ANTHRANILATE PHOSPHORIBOSYLTRANSFERASE"/>
    <property type="match status" value="1"/>
</dbReference>
<keyword evidence="10" id="KW-1185">Reference proteome</keyword>
<comment type="subunit">
    <text evidence="5">Homodimer.</text>
</comment>
<dbReference type="EMBL" id="PQNQ01000008">
    <property type="protein sequence ID" value="RRQ04496.1"/>
    <property type="molecule type" value="Genomic_DNA"/>
</dbReference>
<keyword evidence="1 5" id="KW-0328">Glycosyltransferase</keyword>
<feature type="binding site" evidence="5">
    <location>
        <position position="272"/>
    </location>
    <ligand>
        <name>Mg(2+)</name>
        <dbReference type="ChEBI" id="CHEBI:18420"/>
        <label>2</label>
    </ligand>
</feature>
<feature type="binding site" evidence="5">
    <location>
        <position position="128"/>
    </location>
    <ligand>
        <name>anthranilate</name>
        <dbReference type="ChEBI" id="CHEBI:16567"/>
        <label>1</label>
    </ligand>
</feature>
<keyword evidence="5" id="KW-0028">Amino-acid biosynthesis</keyword>
<dbReference type="HAMAP" id="MF_00211">
    <property type="entry name" value="TrpD"/>
    <property type="match status" value="1"/>
</dbReference>
<feature type="compositionally biased region" description="Low complexity" evidence="6">
    <location>
        <begin position="1"/>
        <end position="18"/>
    </location>
</feature>
<name>A0A3R8PHB5_9CORY</name>
<evidence type="ECO:0000256" key="5">
    <source>
        <dbReference type="HAMAP-Rule" id="MF_00211"/>
    </source>
</evidence>
<dbReference type="OrthoDB" id="9806430at2"/>
<dbReference type="UniPathway" id="UPA00035">
    <property type="reaction ID" value="UER00041"/>
</dbReference>
<comment type="cofactor">
    <cofactor evidence="5">
        <name>Mg(2+)</name>
        <dbReference type="ChEBI" id="CHEBI:18420"/>
    </cofactor>
    <text evidence="5">Binds 2 magnesium ions per monomer.</text>
</comment>
<evidence type="ECO:0000256" key="6">
    <source>
        <dbReference type="SAM" id="MobiDB-lite"/>
    </source>
</evidence>
<evidence type="ECO:0000313" key="10">
    <source>
        <dbReference type="Proteomes" id="UP000278422"/>
    </source>
</evidence>
<dbReference type="Gene3D" id="1.20.970.10">
    <property type="entry name" value="Transferase, Pyrimidine Nucleoside Phosphorylase, Chain C"/>
    <property type="match status" value="1"/>
</dbReference>
<dbReference type="Pfam" id="PF00591">
    <property type="entry name" value="Glycos_transf_3"/>
    <property type="match status" value="1"/>
</dbReference>
<dbReference type="InterPro" id="IPR035902">
    <property type="entry name" value="Nuc_phospho_transferase"/>
</dbReference>
<dbReference type="InterPro" id="IPR000312">
    <property type="entry name" value="Glycosyl_Trfase_fam3"/>
</dbReference>
<evidence type="ECO:0000259" key="8">
    <source>
        <dbReference type="Pfam" id="PF02885"/>
    </source>
</evidence>
<feature type="binding site" evidence="5">
    <location>
        <begin position="131"/>
        <end position="132"/>
    </location>
    <ligand>
        <name>5-phospho-alpha-D-ribose 1-diphosphate</name>
        <dbReference type="ChEBI" id="CHEBI:58017"/>
    </ligand>
</feature>
<dbReference type="InterPro" id="IPR005940">
    <property type="entry name" value="Anthranilate_Pribosyl_Tfrase"/>
</dbReference>
<keyword evidence="5" id="KW-0479">Metal-binding</keyword>
<dbReference type="GO" id="GO:0000287">
    <property type="term" value="F:magnesium ion binding"/>
    <property type="evidence" value="ECO:0007669"/>
    <property type="project" value="UniProtKB-UniRule"/>
</dbReference>
<comment type="pathway">
    <text evidence="5">Amino-acid biosynthesis; L-tryptophan biosynthesis; L-tryptophan from chorismate: step 2/5.</text>
</comment>
<feature type="domain" description="Glycosyl transferase family 3" evidence="7">
    <location>
        <begin position="123"/>
        <end position="378"/>
    </location>
</feature>
<sequence>MPSPDTAATGPNAATGPDVAGGRGPARSTAADVTSALDEGQLPSSYFTWPGVLDRIGRREELSESQVTWAVREIMAGEASPARIAAFAFGIRVKGISAAELAAAAGAMREFATSVDFSDIPGTVDIVGTGGDGHHTVNISTMASFVVAGAGVPVVKHGNRAASSKCGGADMLEALGLDIDRDPRTVHDDALATNFAFMFSKTYHPAMRYAGPIRSDLGVPTIFNLLGPMTNPAQPDYGLIGCAFRDMMPIVGGAFAHQGSRVLIVRGLDGMDEVSICAPTEVVTVDAEGRTGEAVINPRSLGLDVYDPDSLRGGDPEYNARVARDLMAGQVHGAVKDAVLINAAAALVAVHGWEEEGLIPALRSQLVVARRSLESGAALRTMEQVVNRP</sequence>
<dbReference type="NCBIfam" id="TIGR01245">
    <property type="entry name" value="trpD"/>
    <property type="match status" value="1"/>
</dbReference>
<feature type="domain" description="Glycosyl transferase family 3 N-terminal" evidence="8">
    <location>
        <begin position="52"/>
        <end position="112"/>
    </location>
</feature>
<dbReference type="Proteomes" id="UP000278422">
    <property type="component" value="Unassembled WGS sequence"/>
</dbReference>
<dbReference type="InterPro" id="IPR036320">
    <property type="entry name" value="Glycosyl_Trfase_fam3_N_dom_sf"/>
</dbReference>
<dbReference type="GO" id="GO:0000162">
    <property type="term" value="P:L-tryptophan biosynthetic process"/>
    <property type="evidence" value="ECO:0007669"/>
    <property type="project" value="UniProtKB-UniRule"/>
</dbReference>
<evidence type="ECO:0000313" key="9">
    <source>
        <dbReference type="EMBL" id="RRQ04496.1"/>
    </source>
</evidence>
<feature type="binding site" evidence="5">
    <location>
        <position position="159"/>
    </location>
    <ligand>
        <name>anthranilate</name>
        <dbReference type="ChEBI" id="CHEBI:16567"/>
        <label>1</label>
    </ligand>
</feature>
<feature type="binding site" evidence="5">
    <location>
        <position position="140"/>
    </location>
    <ligand>
        <name>Mg(2+)</name>
        <dbReference type="ChEBI" id="CHEBI:18420"/>
        <label>1</label>
    </ligand>
</feature>
<dbReference type="EC" id="2.4.2.18" evidence="5"/>
<comment type="caution">
    <text evidence="9">The sequence shown here is derived from an EMBL/GenBank/DDBJ whole genome shotgun (WGS) entry which is preliminary data.</text>
</comment>
<dbReference type="Pfam" id="PF02885">
    <property type="entry name" value="Glycos_trans_3N"/>
    <property type="match status" value="1"/>
</dbReference>
<comment type="similarity">
    <text evidence="5">Belongs to the anthranilate phosphoribosyltransferase family.</text>
</comment>
<dbReference type="PANTHER" id="PTHR43285:SF2">
    <property type="entry name" value="ANTHRANILATE PHOSPHORIBOSYLTRANSFERASE"/>
    <property type="match status" value="1"/>
</dbReference>
<proteinExistence type="inferred from homology"/>
<evidence type="ECO:0000256" key="2">
    <source>
        <dbReference type="ARBA" id="ARBA00022679"/>
    </source>
</evidence>
<organism evidence="9 10">
    <name type="scientific">Corynebacterium bovis</name>
    <dbReference type="NCBI Taxonomy" id="36808"/>
    <lineage>
        <taxon>Bacteria</taxon>
        <taxon>Bacillati</taxon>
        <taxon>Actinomycetota</taxon>
        <taxon>Actinomycetes</taxon>
        <taxon>Mycobacteriales</taxon>
        <taxon>Corynebacteriaceae</taxon>
        <taxon>Corynebacterium</taxon>
    </lineage>
</organism>
<feature type="region of interest" description="Disordered" evidence="6">
    <location>
        <begin position="1"/>
        <end position="35"/>
    </location>
</feature>
<dbReference type="GO" id="GO:0004048">
    <property type="term" value="F:anthranilate phosphoribosyltransferase activity"/>
    <property type="evidence" value="ECO:0007669"/>
    <property type="project" value="UniProtKB-UniRule"/>
</dbReference>
<protein>
    <recommendedName>
        <fullName evidence="5">Anthranilate phosphoribosyltransferase</fullName>
        <ecNumber evidence="5">2.4.2.18</ecNumber>
    </recommendedName>
</protein>
<dbReference type="InterPro" id="IPR017459">
    <property type="entry name" value="Glycosyl_Trfase_fam3_N_dom"/>
</dbReference>
<feature type="binding site" evidence="5">
    <location>
        <position position="273"/>
    </location>
    <ligand>
        <name>Mg(2+)</name>
        <dbReference type="ChEBI" id="CHEBI:18420"/>
        <label>2</label>
    </ligand>
</feature>
<evidence type="ECO:0000256" key="1">
    <source>
        <dbReference type="ARBA" id="ARBA00022676"/>
    </source>
</evidence>
<dbReference type="GO" id="GO:0005829">
    <property type="term" value="C:cytosol"/>
    <property type="evidence" value="ECO:0007669"/>
    <property type="project" value="TreeGrafter"/>
</dbReference>
<dbReference type="GeneID" id="60808583"/>
<evidence type="ECO:0000259" key="7">
    <source>
        <dbReference type="Pfam" id="PF00591"/>
    </source>
</evidence>
<comment type="catalytic activity">
    <reaction evidence="5">
        <text>N-(5-phospho-beta-D-ribosyl)anthranilate + diphosphate = 5-phospho-alpha-D-ribose 1-diphosphate + anthranilate</text>
        <dbReference type="Rhea" id="RHEA:11768"/>
        <dbReference type="ChEBI" id="CHEBI:16567"/>
        <dbReference type="ChEBI" id="CHEBI:18277"/>
        <dbReference type="ChEBI" id="CHEBI:33019"/>
        <dbReference type="ChEBI" id="CHEBI:58017"/>
        <dbReference type="EC" id="2.4.2.18"/>
    </reaction>
</comment>
<comment type="function">
    <text evidence="5">Catalyzes the transfer of the phosphoribosyl group of 5-phosphorylribose-1-pyrophosphate (PRPP) to anthranilate to yield N-(5'-phosphoribosyl)-anthranilate (PRA).</text>
</comment>
<comment type="caution">
    <text evidence="5">Lacks conserved residue(s) required for the propagation of feature annotation.</text>
</comment>
<evidence type="ECO:0000256" key="4">
    <source>
        <dbReference type="ARBA" id="ARBA00023141"/>
    </source>
</evidence>
<keyword evidence="5" id="KW-0460">Magnesium</keyword>
<feature type="binding site" evidence="5">
    <location>
        <position position="136"/>
    </location>
    <ligand>
        <name>5-phospho-alpha-D-ribose 1-diphosphate</name>
        <dbReference type="ChEBI" id="CHEBI:58017"/>
    </ligand>
</feature>
<feature type="binding site" evidence="5">
    <location>
        <position position="168"/>
    </location>
    <ligand>
        <name>5-phospho-alpha-D-ribose 1-diphosphate</name>
        <dbReference type="ChEBI" id="CHEBI:58017"/>
    </ligand>
</feature>